<dbReference type="EMBL" id="ML978126">
    <property type="protein sequence ID" value="KAF2098615.1"/>
    <property type="molecule type" value="Genomic_DNA"/>
</dbReference>
<feature type="compositionally biased region" description="Polar residues" evidence="2">
    <location>
        <begin position="126"/>
        <end position="148"/>
    </location>
</feature>
<evidence type="ECO:0000256" key="1">
    <source>
        <dbReference type="SAM" id="Coils"/>
    </source>
</evidence>
<feature type="compositionally biased region" description="Low complexity" evidence="2">
    <location>
        <begin position="227"/>
        <end position="241"/>
    </location>
</feature>
<feature type="region of interest" description="Disordered" evidence="2">
    <location>
        <begin position="635"/>
        <end position="784"/>
    </location>
</feature>
<evidence type="ECO:0000313" key="4">
    <source>
        <dbReference type="Proteomes" id="UP000799772"/>
    </source>
</evidence>
<feature type="compositionally biased region" description="Low complexity" evidence="2">
    <location>
        <begin position="270"/>
        <end position="290"/>
    </location>
</feature>
<feature type="compositionally biased region" description="Pro residues" evidence="2">
    <location>
        <begin position="546"/>
        <end position="556"/>
    </location>
</feature>
<reference evidence="3" key="1">
    <citation type="journal article" date="2020" name="Stud. Mycol.">
        <title>101 Dothideomycetes genomes: a test case for predicting lifestyles and emergence of pathogens.</title>
        <authorList>
            <person name="Haridas S."/>
            <person name="Albert R."/>
            <person name="Binder M."/>
            <person name="Bloem J."/>
            <person name="Labutti K."/>
            <person name="Salamov A."/>
            <person name="Andreopoulos B."/>
            <person name="Baker S."/>
            <person name="Barry K."/>
            <person name="Bills G."/>
            <person name="Bluhm B."/>
            <person name="Cannon C."/>
            <person name="Castanera R."/>
            <person name="Culley D."/>
            <person name="Daum C."/>
            <person name="Ezra D."/>
            <person name="Gonzalez J."/>
            <person name="Henrissat B."/>
            <person name="Kuo A."/>
            <person name="Liang C."/>
            <person name="Lipzen A."/>
            <person name="Lutzoni F."/>
            <person name="Magnuson J."/>
            <person name="Mondo S."/>
            <person name="Nolan M."/>
            <person name="Ohm R."/>
            <person name="Pangilinan J."/>
            <person name="Park H.-J."/>
            <person name="Ramirez L."/>
            <person name="Alfaro M."/>
            <person name="Sun H."/>
            <person name="Tritt A."/>
            <person name="Yoshinaga Y."/>
            <person name="Zwiers L.-H."/>
            <person name="Turgeon B."/>
            <person name="Goodwin S."/>
            <person name="Spatafora J."/>
            <person name="Crous P."/>
            <person name="Grigoriev I."/>
        </authorList>
    </citation>
    <scope>NUCLEOTIDE SEQUENCE</scope>
    <source>
        <strain evidence="3">CBS 133067</strain>
    </source>
</reference>
<feature type="compositionally biased region" description="Polar residues" evidence="2">
    <location>
        <begin position="484"/>
        <end position="496"/>
    </location>
</feature>
<feature type="compositionally biased region" description="Basic and acidic residues" evidence="2">
    <location>
        <begin position="635"/>
        <end position="655"/>
    </location>
</feature>
<evidence type="ECO:0000313" key="3">
    <source>
        <dbReference type="EMBL" id="KAF2098615.1"/>
    </source>
</evidence>
<feature type="compositionally biased region" description="Polar residues" evidence="2">
    <location>
        <begin position="811"/>
        <end position="822"/>
    </location>
</feature>
<accession>A0A9P4IBP1</accession>
<feature type="compositionally biased region" description="Pro residues" evidence="2">
    <location>
        <begin position="50"/>
        <end position="60"/>
    </location>
</feature>
<protein>
    <submittedName>
        <fullName evidence="3">Uncharacterized protein</fullName>
    </submittedName>
</protein>
<keyword evidence="4" id="KW-1185">Reference proteome</keyword>
<feature type="compositionally biased region" description="Pro residues" evidence="2">
    <location>
        <begin position="178"/>
        <end position="195"/>
    </location>
</feature>
<feature type="compositionally biased region" description="Basic and acidic residues" evidence="2">
    <location>
        <begin position="1256"/>
        <end position="1279"/>
    </location>
</feature>
<feature type="compositionally biased region" description="Pro residues" evidence="2">
    <location>
        <begin position="255"/>
        <end position="269"/>
    </location>
</feature>
<name>A0A9P4IBP1_9PEZI</name>
<feature type="compositionally biased region" description="Pro residues" evidence="2">
    <location>
        <begin position="303"/>
        <end position="325"/>
    </location>
</feature>
<proteinExistence type="predicted"/>
<feature type="region of interest" description="Disordered" evidence="2">
    <location>
        <begin position="1"/>
        <end position="561"/>
    </location>
</feature>
<keyword evidence="1" id="KW-0175">Coiled coil</keyword>
<organism evidence="3 4">
    <name type="scientific">Rhizodiscina lignyota</name>
    <dbReference type="NCBI Taxonomy" id="1504668"/>
    <lineage>
        <taxon>Eukaryota</taxon>
        <taxon>Fungi</taxon>
        <taxon>Dikarya</taxon>
        <taxon>Ascomycota</taxon>
        <taxon>Pezizomycotina</taxon>
        <taxon>Dothideomycetes</taxon>
        <taxon>Pleosporomycetidae</taxon>
        <taxon>Aulographales</taxon>
        <taxon>Rhizodiscinaceae</taxon>
        <taxon>Rhizodiscina</taxon>
    </lineage>
</organism>
<feature type="compositionally biased region" description="Low complexity" evidence="2">
    <location>
        <begin position="61"/>
        <end position="71"/>
    </location>
</feature>
<feature type="compositionally biased region" description="Pro residues" evidence="2">
    <location>
        <begin position="825"/>
        <end position="835"/>
    </location>
</feature>
<gene>
    <name evidence="3" type="ORF">NA57DRAFT_75853</name>
</gene>
<dbReference type="OrthoDB" id="1883964at2759"/>
<comment type="caution">
    <text evidence="3">The sequence shown here is derived from an EMBL/GenBank/DDBJ whole genome shotgun (WGS) entry which is preliminary data.</text>
</comment>
<evidence type="ECO:0000256" key="2">
    <source>
        <dbReference type="SAM" id="MobiDB-lite"/>
    </source>
</evidence>
<feature type="region of interest" description="Disordered" evidence="2">
    <location>
        <begin position="1256"/>
        <end position="1304"/>
    </location>
</feature>
<feature type="compositionally biased region" description="Pro residues" evidence="2">
    <location>
        <begin position="397"/>
        <end position="407"/>
    </location>
</feature>
<feature type="region of interest" description="Disordered" evidence="2">
    <location>
        <begin position="798"/>
        <end position="877"/>
    </location>
</feature>
<feature type="compositionally biased region" description="Pro residues" evidence="2">
    <location>
        <begin position="216"/>
        <end position="226"/>
    </location>
</feature>
<dbReference type="Proteomes" id="UP000799772">
    <property type="component" value="Unassembled WGS sequence"/>
</dbReference>
<feature type="coiled-coil region" evidence="1">
    <location>
        <begin position="964"/>
        <end position="993"/>
    </location>
</feature>
<feature type="compositionally biased region" description="Basic and acidic residues" evidence="2">
    <location>
        <begin position="455"/>
        <end position="468"/>
    </location>
</feature>
<sequence>MAYNQSYGYGGPASYQQGVPAAGGYGAQQPASSTPTPPAPYGNPAYPANPQWPNPPPPQPTLQTNNQNPYQFHVPPAAPPPSQTQPGPNYMNYNPQAYGAIPGSPVGQARPPALPPRTNLAHKPSVSGSNRYNFTPTGPSWQQSNSPLVWNEAAGRYEHAPATGSQQQSTASGRYTPPSLPPRPGSSHAPPPAPMSPQRQAFLQNQAYLQQHSPDPQSPPFHPPGQTPGYSPSGTSSSAQQNNMPANTSQRPSSASPPPSRPPYAPKPYAPQQTQGPQSPPSHHQFQPSGFNSMFPVYQPPVQAKPPGTPPVTSTPPPPMPPRPSATPTKVSSPPPNEDVPVSPMEHRDSMSSLYEPPPPKGHGRGQKAPAPYPLVSRENSESSGPVVNAAVAMPQLPHPPVGPQQPPQKFRGPAKADSGDSGKHRFSVFAGGGGPSDWEHFGPTSQDSIDDTELYARKDAIKRHEQEIEIMELDSTPIPPPQRSGSAPPRQQSTEGGRPVGTLPPPPAPIPDMQVIKRTESPEPMEQPLRIAAKQDTESKAQPSTQPPAHHPPSSQPLDIAPALDPWYKNSLMRYIAMLYKEAGAAQVEEKHKIFTEFMMEEASIRGINIPLRAGSVSGYTPVLEYLHSAGAEKPKDSVLEKTEANKEQKEKGDAVPAKVDTNIVIVPAQEDHQEPQYSPGGRPIVGRPRQTTLTRPDANRSRTPSPKPALGASNAASPPAKAVESQAAAGSERRESAPGRPLQPVYTPFRAGGNLDRGNNIPDASAGASQLPPNPGTQPAYQSVYKPYVPLTAGFQPSAAATGTRKPSIPSSTAETTRTVQEIPPPAPQPAAPLPEKTKAADKSPEPPEVKPEVRQPAPKEPPLDNVVPPLPVQPPSLERLKELLPKPNASPILNPRLENLKTSLMLYPSNFDFVTVAFDKWKTKAASNRARAEVESRQRGLESQQQIDDLFNENQIAYSDIAMLEDSFKKQEAEIKSEQNEKEYESYLTDVFDPLYKRLQEEISVVTGLLRDAETMAREDGVAGKELLMLSNSNSGNGAADKVDLAEVLRLVVELHQKLEERHEQLVDCIVKRDRRRRAIDEVSVAGADKLNQVEFRKRLDMVEKNATVTKCEECKSRLQPLWQLVRPLTVRGARENKATVEEITKETEAASEQLANPENQHLKASITQALETLAASSKSLTGSFYAIDTNLNLAEFNSAVARATFDNAPRHVVTRLADEKGAEDVRLKEEHEARLAEIQTALKTAEETVEKAFRGKEGQAEHERRVKAALDDAKRRNNKLRSQLDVQTPIEPPSRGTRRF</sequence>
<feature type="compositionally biased region" description="Polar residues" evidence="2">
    <location>
        <begin position="163"/>
        <end position="173"/>
    </location>
</feature>
<feature type="compositionally biased region" description="Basic and acidic residues" evidence="2">
    <location>
        <begin position="838"/>
        <end position="856"/>
    </location>
</feature>